<organism evidence="3 4">
    <name type="scientific">Terrabacter terrae</name>
    <dbReference type="NCBI Taxonomy" id="318434"/>
    <lineage>
        <taxon>Bacteria</taxon>
        <taxon>Bacillati</taxon>
        <taxon>Actinomycetota</taxon>
        <taxon>Actinomycetes</taxon>
        <taxon>Micrococcales</taxon>
        <taxon>Intrasporangiaceae</taxon>
        <taxon>Terrabacter</taxon>
    </lineage>
</organism>
<evidence type="ECO:0000313" key="3">
    <source>
        <dbReference type="EMBL" id="GAA2028674.1"/>
    </source>
</evidence>
<feature type="transmembrane region" description="Helical" evidence="2">
    <location>
        <begin position="75"/>
        <end position="95"/>
    </location>
</feature>
<evidence type="ECO:0000256" key="1">
    <source>
        <dbReference type="SAM" id="MobiDB-lite"/>
    </source>
</evidence>
<name>A0ABN2U5W1_9MICO</name>
<proteinExistence type="predicted"/>
<comment type="caution">
    <text evidence="3">The sequence shown here is derived from an EMBL/GenBank/DDBJ whole genome shotgun (WGS) entry which is preliminary data.</text>
</comment>
<keyword evidence="2" id="KW-0812">Transmembrane</keyword>
<feature type="region of interest" description="Disordered" evidence="1">
    <location>
        <begin position="1"/>
        <end position="27"/>
    </location>
</feature>
<evidence type="ECO:0000313" key="4">
    <source>
        <dbReference type="Proteomes" id="UP001501285"/>
    </source>
</evidence>
<keyword evidence="2" id="KW-0472">Membrane</keyword>
<evidence type="ECO:0000256" key="2">
    <source>
        <dbReference type="SAM" id="Phobius"/>
    </source>
</evidence>
<feature type="transmembrane region" description="Helical" evidence="2">
    <location>
        <begin position="33"/>
        <end position="55"/>
    </location>
</feature>
<sequence>MPDFLHRPATVPASPRRLGRMSESREPGGGMRLVINLVGVLGLLFGVLPIVRYLLELPVLELTTVPYDWLRLEGAARFLPPVMVLVVCIVVAYVLEQRLDRD</sequence>
<dbReference type="Proteomes" id="UP001501285">
    <property type="component" value="Unassembled WGS sequence"/>
</dbReference>
<dbReference type="EMBL" id="BAAANB010000015">
    <property type="protein sequence ID" value="GAA2028674.1"/>
    <property type="molecule type" value="Genomic_DNA"/>
</dbReference>
<gene>
    <name evidence="3" type="ORF">GCM10009740_17880</name>
</gene>
<keyword evidence="2" id="KW-1133">Transmembrane helix</keyword>
<accession>A0ABN2U5W1</accession>
<reference evidence="3 4" key="1">
    <citation type="journal article" date="2019" name="Int. J. Syst. Evol. Microbiol.">
        <title>The Global Catalogue of Microorganisms (GCM) 10K type strain sequencing project: providing services to taxonomists for standard genome sequencing and annotation.</title>
        <authorList>
            <consortium name="The Broad Institute Genomics Platform"/>
            <consortium name="The Broad Institute Genome Sequencing Center for Infectious Disease"/>
            <person name="Wu L."/>
            <person name="Ma J."/>
        </authorList>
    </citation>
    <scope>NUCLEOTIDE SEQUENCE [LARGE SCALE GENOMIC DNA]</scope>
    <source>
        <strain evidence="3 4">JCM 14283</strain>
    </source>
</reference>
<keyword evidence="4" id="KW-1185">Reference proteome</keyword>
<protein>
    <submittedName>
        <fullName evidence="3">Uncharacterized protein</fullName>
    </submittedName>
</protein>